<evidence type="ECO:0000313" key="3">
    <source>
        <dbReference type="Proteomes" id="UP001360953"/>
    </source>
</evidence>
<dbReference type="Proteomes" id="UP001360953">
    <property type="component" value="Unassembled WGS sequence"/>
</dbReference>
<dbReference type="RefSeq" id="XP_066652650.1">
    <property type="nucleotide sequence ID" value="XM_066801263.1"/>
</dbReference>
<reference evidence="2 3" key="1">
    <citation type="submission" date="2024-04" db="EMBL/GenBank/DDBJ databases">
        <title>Phyllosticta paracitricarpa is synonymous to the EU quarantine fungus P. citricarpa based on phylogenomic analyses.</title>
        <authorList>
            <consortium name="Lawrence Berkeley National Laboratory"/>
            <person name="Van ingen-buijs V.A."/>
            <person name="Van westerhoven A.C."/>
            <person name="Haridas S."/>
            <person name="Skiadas P."/>
            <person name="Martin F."/>
            <person name="Groenewald J.Z."/>
            <person name="Crous P.W."/>
            <person name="Seidl M.F."/>
        </authorList>
    </citation>
    <scope>NUCLEOTIDE SEQUENCE [LARGE SCALE GENOMIC DNA]</scope>
    <source>
        <strain evidence="2 3">CPC 17464</strain>
    </source>
</reference>
<name>A0ABR1LDD6_9PEZI</name>
<comment type="caution">
    <text evidence="2">The sequence shown here is derived from an EMBL/GenBank/DDBJ whole genome shotgun (WGS) entry which is preliminary data.</text>
</comment>
<dbReference type="GeneID" id="92034169"/>
<protein>
    <submittedName>
        <fullName evidence="2">Uncharacterized protein</fullName>
    </submittedName>
</protein>
<organism evidence="2 3">
    <name type="scientific">Phyllosticta citribraziliensis</name>
    <dbReference type="NCBI Taxonomy" id="989973"/>
    <lineage>
        <taxon>Eukaryota</taxon>
        <taxon>Fungi</taxon>
        <taxon>Dikarya</taxon>
        <taxon>Ascomycota</taxon>
        <taxon>Pezizomycotina</taxon>
        <taxon>Dothideomycetes</taxon>
        <taxon>Dothideomycetes incertae sedis</taxon>
        <taxon>Botryosphaeriales</taxon>
        <taxon>Phyllostictaceae</taxon>
        <taxon>Phyllosticta</taxon>
    </lineage>
</organism>
<accession>A0ABR1LDD6</accession>
<evidence type="ECO:0000256" key="1">
    <source>
        <dbReference type="SAM" id="MobiDB-lite"/>
    </source>
</evidence>
<keyword evidence="3" id="KW-1185">Reference proteome</keyword>
<evidence type="ECO:0000313" key="2">
    <source>
        <dbReference type="EMBL" id="KAK7533257.1"/>
    </source>
</evidence>
<dbReference type="EMBL" id="JBBPEH010000010">
    <property type="protein sequence ID" value="KAK7533257.1"/>
    <property type="molecule type" value="Genomic_DNA"/>
</dbReference>
<sequence length="222" mass="23949">MIHPTPGTPRPTTQKSVDTGARHDIATCICALAGRQQRYRHSIRRPSTSIHGMGIAVGRRKKWAKASRPARAVHRVWWCCAIFFTFRYLPLLGRTCCAVVRLPSSTTPRLVSSLASRGSASNLESARRALCQESLADKKATVSLHGSPVHPATPASSTMRWMSGGDPPSAQRNGSLNLSADHGCLPDASTRAASARQKSQVVSVAWRGHMPWSPVAGWPGTP</sequence>
<gene>
    <name evidence="2" type="ORF">J3D65DRAFT_634887</name>
</gene>
<proteinExistence type="predicted"/>
<feature type="region of interest" description="Disordered" evidence="1">
    <location>
        <begin position="142"/>
        <end position="181"/>
    </location>
</feature>